<evidence type="ECO:0000313" key="2">
    <source>
        <dbReference type="Proteomes" id="UP000000212"/>
    </source>
</evidence>
<dbReference type="STRING" id="1234679.BN424_1869"/>
<dbReference type="Proteomes" id="UP000000212">
    <property type="component" value="Chromosome"/>
</dbReference>
<dbReference type="RefSeq" id="WP_015076540.1">
    <property type="nucleotide sequence ID" value="NC_019425.2"/>
</dbReference>
<dbReference type="OrthoDB" id="2190431at2"/>
<dbReference type="HOGENOM" id="CLU_133194_1_0_9"/>
<dbReference type="eggNOG" id="ENOG5032S72">
    <property type="taxonomic scope" value="Bacteria"/>
</dbReference>
<accession>K8E4E2</accession>
<dbReference type="EMBL" id="HE999757">
    <property type="protein sequence ID" value="CCO11310.2"/>
    <property type="molecule type" value="Genomic_DNA"/>
</dbReference>
<gene>
    <name evidence="1" type="ORF">BN424_1869</name>
</gene>
<organism evidence="1 2">
    <name type="scientific">Carnobacterium maltaromaticum LMA28</name>
    <dbReference type="NCBI Taxonomy" id="1234679"/>
    <lineage>
        <taxon>Bacteria</taxon>
        <taxon>Bacillati</taxon>
        <taxon>Bacillota</taxon>
        <taxon>Bacilli</taxon>
        <taxon>Lactobacillales</taxon>
        <taxon>Carnobacteriaceae</taxon>
        <taxon>Carnobacterium</taxon>
    </lineage>
</organism>
<evidence type="ECO:0000313" key="1">
    <source>
        <dbReference type="EMBL" id="CCO11310.2"/>
    </source>
</evidence>
<name>K8E4E2_CARML</name>
<keyword evidence="2" id="KW-1185">Reference proteome</keyword>
<dbReference type="AlphaFoldDB" id="K8E4E2"/>
<dbReference type="KEGG" id="cml:BN424_1869"/>
<proteinExistence type="predicted"/>
<sequence>MAKTEKTRFIERVLWANKNEQGLFGCFEVTIGWFGKEIVDFITYKTNGEFRCYEIKVSKSDFNSSAKLSFHGDFNYYVMPNELYEQLKTDAYNEFKDRENHEAFKNTFDDRLKNWGIGLITVSERGFLLTKINAKRKPVGMGTRGILLESMTRSLNREVKKFYKVKGYWEG</sequence>
<reference evidence="2" key="1">
    <citation type="journal article" date="2013" name="Genome Announc.">
        <title>Complete Chromosome Sequence of Carnobacterium maltaromaticum LMA 28.</title>
        <authorList>
            <person name="Cailliez-Grimal C."/>
            <person name="Chaillou S."/>
            <person name="Anba-Mondoloni J."/>
            <person name="Loux V."/>
            <person name="Afzal M.I."/>
            <person name="Rahman A."/>
            <person name="Kergourlay G."/>
            <person name="Champomier-Verges M.C."/>
            <person name="Zagorec M."/>
            <person name="Dalgaard P."/>
            <person name="Leisner J.J."/>
            <person name="Prevost H."/>
            <person name="Revol-Junelles A.M."/>
            <person name="Borges F."/>
        </authorList>
    </citation>
    <scope>NUCLEOTIDE SEQUENCE</scope>
    <source>
        <strain evidence="2">LMA28</strain>
    </source>
</reference>
<protein>
    <submittedName>
        <fullName evidence="1">Lin2596 protein</fullName>
    </submittedName>
</protein>